<feature type="region of interest" description="Disordered" evidence="1">
    <location>
        <begin position="284"/>
        <end position="318"/>
    </location>
</feature>
<evidence type="ECO:0000313" key="4">
    <source>
        <dbReference type="EMBL" id="MBM6996413.1"/>
    </source>
</evidence>
<dbReference type="Proteomes" id="UP001516620">
    <property type="component" value="Unassembled WGS sequence"/>
</dbReference>
<dbReference type="Gene3D" id="3.90.1210.10">
    <property type="entry name" value="Antifreeze-like/N-acetylneuraminic acid synthase C-terminal domain"/>
    <property type="match status" value="1"/>
</dbReference>
<evidence type="ECO:0000313" key="5">
    <source>
        <dbReference type="Proteomes" id="UP001516620"/>
    </source>
</evidence>
<keyword evidence="2" id="KW-0812">Transmembrane</keyword>
<dbReference type="Pfam" id="PF08666">
    <property type="entry name" value="SAF"/>
    <property type="match status" value="1"/>
</dbReference>
<evidence type="ECO:0000259" key="3">
    <source>
        <dbReference type="SMART" id="SM00858"/>
    </source>
</evidence>
<dbReference type="InterPro" id="IPR013974">
    <property type="entry name" value="SAF"/>
</dbReference>
<evidence type="ECO:0000256" key="2">
    <source>
        <dbReference type="SAM" id="Phobius"/>
    </source>
</evidence>
<gene>
    <name evidence="4" type="ORF">IM700_012220</name>
</gene>
<feature type="compositionally biased region" description="Polar residues" evidence="1">
    <location>
        <begin position="284"/>
        <end position="297"/>
    </location>
</feature>
<dbReference type="CDD" id="cd11614">
    <property type="entry name" value="SAF_CpaB_FlgA_like"/>
    <property type="match status" value="1"/>
</dbReference>
<organism evidence="4 5">
    <name type="scientific">Paenibacillus rhizolycopersici</name>
    <dbReference type="NCBI Taxonomy" id="2780073"/>
    <lineage>
        <taxon>Bacteria</taxon>
        <taxon>Bacillati</taxon>
        <taxon>Bacillota</taxon>
        <taxon>Bacilli</taxon>
        <taxon>Bacillales</taxon>
        <taxon>Paenibacillaceae</taxon>
        <taxon>Paenibacillus</taxon>
    </lineage>
</organism>
<proteinExistence type="predicted"/>
<keyword evidence="2" id="KW-1133">Transmembrane helix</keyword>
<feature type="transmembrane region" description="Helical" evidence="2">
    <location>
        <begin position="12"/>
        <end position="32"/>
    </location>
</feature>
<protein>
    <submittedName>
        <fullName evidence="4">SAF domain-containing protein</fullName>
    </submittedName>
</protein>
<dbReference type="EMBL" id="JADCNN020000009">
    <property type="protein sequence ID" value="MBM6996413.1"/>
    <property type="molecule type" value="Genomic_DNA"/>
</dbReference>
<comment type="caution">
    <text evidence="4">The sequence shown here is derived from an EMBL/GenBank/DDBJ whole genome shotgun (WGS) entry which is preliminary data.</text>
</comment>
<accession>A0ABS2HA75</accession>
<dbReference type="RefSeq" id="WP_193416173.1">
    <property type="nucleotide sequence ID" value="NZ_JADCNN020000009.1"/>
</dbReference>
<name>A0ABS2HA75_9BACL</name>
<evidence type="ECO:0000256" key="1">
    <source>
        <dbReference type="SAM" id="MobiDB-lite"/>
    </source>
</evidence>
<feature type="domain" description="SAF" evidence="3">
    <location>
        <begin position="64"/>
        <end position="126"/>
    </location>
</feature>
<keyword evidence="5" id="KW-1185">Reference proteome</keyword>
<dbReference type="SMART" id="SM00858">
    <property type="entry name" value="SAF"/>
    <property type="match status" value="1"/>
</dbReference>
<reference evidence="4 5" key="1">
    <citation type="submission" date="2021-01" db="EMBL/GenBank/DDBJ databases">
        <title>Paenibacillus sp.nov. isolated from the rhizosphere soil of tomato plant.</title>
        <authorList>
            <person name="Thin K.K."/>
            <person name="Zhang X."/>
            <person name="He S."/>
        </authorList>
    </citation>
    <scope>NUCLEOTIDE SEQUENCE [LARGE SCALE GENOMIC DNA]</scope>
    <source>
        <strain evidence="4 5">DXFW5</strain>
    </source>
</reference>
<keyword evidence="2" id="KW-0472">Membrane</keyword>
<sequence>MPRFRQKTKQLLLSGLIGVVVAGALFTGYAVVRERQVHAARAAMVQDYEARLAGLRDQVQQRTIQGWVLTRDIPAGNRIGSGDLRRVELPADSVPADLLKSQEAIAGKYAKISLRSLTPLTETLLYEEEPIPADLRWREMAFVQLPKALKENDVLDIRIQFPTGQDYILLSKKKVETLSSETLTVTLGEAEILSLSSAIVDAYLHKASIYALAYVEPNLQSKPVPTYPVNEGVMSLIRKDPNIVQKAEQSLRLSNTARSGLESDLSSMSPQRASEFANSQTQIMRSNSQVQGENVASGSPVADGTSAVSDRFELGSEK</sequence>